<dbReference type="AlphaFoldDB" id="I6Z6K6"/>
<evidence type="ECO:0000313" key="4">
    <source>
        <dbReference type="Proteomes" id="UP000009011"/>
    </source>
</evidence>
<keyword evidence="4" id="KW-1185">Reference proteome</keyword>
<dbReference type="GO" id="GO:0009244">
    <property type="term" value="P:lipopolysaccharide core region biosynthetic process"/>
    <property type="evidence" value="ECO:0007669"/>
    <property type="project" value="TreeGrafter"/>
</dbReference>
<dbReference type="Gene3D" id="3.40.50.2000">
    <property type="entry name" value="Glycogen Phosphorylase B"/>
    <property type="match status" value="2"/>
</dbReference>
<dbReference type="STRING" id="1191523.MROS_1558"/>
<dbReference type="PANTHER" id="PTHR30160">
    <property type="entry name" value="TETRAACYLDISACCHARIDE 4'-KINASE-RELATED"/>
    <property type="match status" value="1"/>
</dbReference>
<evidence type="ECO:0000256" key="2">
    <source>
        <dbReference type="ARBA" id="ARBA00022679"/>
    </source>
</evidence>
<organism evidence="3 4">
    <name type="scientific">Melioribacter roseus (strain DSM 23840 / JCM 17771 / VKM B-2668 / P3M-2)</name>
    <dbReference type="NCBI Taxonomy" id="1191523"/>
    <lineage>
        <taxon>Bacteria</taxon>
        <taxon>Pseudomonadati</taxon>
        <taxon>Ignavibacteriota</taxon>
        <taxon>Ignavibacteria</taxon>
        <taxon>Ignavibacteriales</taxon>
        <taxon>Melioribacteraceae</taxon>
        <taxon>Melioribacter</taxon>
    </lineage>
</organism>
<dbReference type="SUPFAM" id="SSF53756">
    <property type="entry name" value="UDP-Glycosyltransferase/glycogen phosphorylase"/>
    <property type="match status" value="1"/>
</dbReference>
<accession>I6Z6K6</accession>
<name>I6Z6K6_MELRP</name>
<sequence length="328" mass="36969">MDENRPLKILVIRLSSLGDVILTTPVIRALKSKYKNAEIDFVVKPQYADALAYNKYLHGVLKYDKNNIKELLKEISSRRYDMVVDLQNNLRSNRINIAAGGRIYRFRKPAVKKILLSKFRINLYDKVISIPELYAASVPGLKLDGYGTEVFLPNDINSDLGEGNYIGFCPGSRHFTKMWPSEYFIKLGNKIHERGFRIILFGGKADRELCKTIADGIPGAVDLSNDDNLLQLAVNMKKCKLIVSNDTGLMHLAASQNIPLVVVFGSSVKEFGFLPYKVKYGLVEKEGLECRPCSHIGLEKCPEGHFNCMKELTPDVVLDNLIKLLEDK</sequence>
<dbReference type="RefSeq" id="WP_014856229.1">
    <property type="nucleotide sequence ID" value="NC_018178.1"/>
</dbReference>
<reference evidence="3 4" key="1">
    <citation type="journal article" date="2013" name="PLoS ONE">
        <title>Genomic analysis of Melioribacter roseus, facultatively anaerobic organotrophic bacterium representing a novel deep lineage within Bacteriodetes/Chlorobi group.</title>
        <authorList>
            <person name="Kadnikov V.V."/>
            <person name="Mardanov A.V."/>
            <person name="Podosokorskaya O.A."/>
            <person name="Gavrilov S.N."/>
            <person name="Kublanov I.V."/>
            <person name="Beletsky A.V."/>
            <person name="Bonch-Osmolovskaya E.A."/>
            <person name="Ravin N.V."/>
        </authorList>
    </citation>
    <scope>NUCLEOTIDE SEQUENCE [LARGE SCALE GENOMIC DNA]</scope>
    <source>
        <strain evidence="4">JCM 17771 / P3M-2</strain>
    </source>
</reference>
<gene>
    <name evidence="3" type="ordered locus">MROS_1558</name>
</gene>
<evidence type="ECO:0000256" key="1">
    <source>
        <dbReference type="ARBA" id="ARBA00022676"/>
    </source>
</evidence>
<dbReference type="EMBL" id="CP003557">
    <property type="protein sequence ID" value="AFN74795.1"/>
    <property type="molecule type" value="Genomic_DNA"/>
</dbReference>
<evidence type="ECO:0000313" key="3">
    <source>
        <dbReference type="EMBL" id="AFN74795.1"/>
    </source>
</evidence>
<dbReference type="InterPro" id="IPR002201">
    <property type="entry name" value="Glyco_trans_9"/>
</dbReference>
<protein>
    <submittedName>
        <fullName evidence="3">Family 9 glycosyl transferase</fullName>
    </submittedName>
</protein>
<dbReference type="CDD" id="cd03789">
    <property type="entry name" value="GT9_LPS_heptosyltransferase"/>
    <property type="match status" value="1"/>
</dbReference>
<dbReference type="GO" id="GO:0008713">
    <property type="term" value="F:ADP-heptose-lipopolysaccharide heptosyltransferase activity"/>
    <property type="evidence" value="ECO:0007669"/>
    <property type="project" value="TreeGrafter"/>
</dbReference>
<keyword evidence="2 3" id="KW-0808">Transferase</keyword>
<keyword evidence="1" id="KW-0328">Glycosyltransferase</keyword>
<dbReference type="Pfam" id="PF01075">
    <property type="entry name" value="Glyco_transf_9"/>
    <property type="match status" value="1"/>
</dbReference>
<dbReference type="OrthoDB" id="9768048at2"/>
<dbReference type="Proteomes" id="UP000009011">
    <property type="component" value="Chromosome"/>
</dbReference>
<dbReference type="eggNOG" id="COG0859">
    <property type="taxonomic scope" value="Bacteria"/>
</dbReference>
<dbReference type="KEGG" id="mro:MROS_1558"/>
<dbReference type="PATRIC" id="fig|1191523.3.peg.1651"/>
<dbReference type="InterPro" id="IPR051199">
    <property type="entry name" value="LPS_LOS_Heptosyltrfase"/>
</dbReference>
<dbReference type="GO" id="GO:0005829">
    <property type="term" value="C:cytosol"/>
    <property type="evidence" value="ECO:0007669"/>
    <property type="project" value="TreeGrafter"/>
</dbReference>
<dbReference type="PANTHER" id="PTHR30160:SF1">
    <property type="entry name" value="LIPOPOLYSACCHARIDE 1,2-N-ACETYLGLUCOSAMINETRANSFERASE-RELATED"/>
    <property type="match status" value="1"/>
</dbReference>
<proteinExistence type="predicted"/>
<dbReference type="HOGENOM" id="CLU_038371_3_0_10"/>